<accession>D5H7K1</accession>
<sequence length="106" mass="11713">MPRTGNRRPVSGPDESDWLRRASVRAACQTDPREACPGSLSVRFRGEGGGDAGSLRRMRLSEENGEVRRATGPQEMKTPTPRDHSLGEMESGKHRVIGPMDRMPEL</sequence>
<name>D5H7K1_SALRM</name>
<gene>
    <name evidence="2" type="ordered locus">SRM_01085</name>
</gene>
<dbReference type="KEGG" id="srm:SRM_01085"/>
<evidence type="ECO:0000313" key="3">
    <source>
        <dbReference type="Proteomes" id="UP000000933"/>
    </source>
</evidence>
<reference evidence="2 3" key="1">
    <citation type="journal article" date="2010" name="ISME J.">
        <title>Fine-scale evolution: genomic, phenotypic and ecological differentiation in two coexisting Salinibacter ruber strains.</title>
        <authorList>
            <person name="Pena A."/>
            <person name="Teeling H."/>
            <person name="Huerta-Cepas J."/>
            <person name="Santos F."/>
            <person name="Yarza P."/>
            <person name="Brito-Echeverria J."/>
            <person name="Lucio M."/>
            <person name="Schmitt-Kopplin P."/>
            <person name="Meseguer I."/>
            <person name="Schenowitz C."/>
            <person name="Dossat C."/>
            <person name="Barbe V."/>
            <person name="Dopazo J."/>
            <person name="Rossello-Mora R."/>
            <person name="Schuler M."/>
            <person name="Glockner F.O."/>
            <person name="Amann R."/>
            <person name="Gabaldon T."/>
            <person name="Anton J."/>
        </authorList>
    </citation>
    <scope>NUCLEOTIDE SEQUENCE [LARGE SCALE GENOMIC DNA]</scope>
    <source>
        <strain evidence="2 3">M8</strain>
    </source>
</reference>
<reference evidence="3" key="2">
    <citation type="submission" date="2010-04" db="EMBL/GenBank/DDBJ databases">
        <title>Genome sequence of Salinibacter ruber M8.</title>
        <authorList>
            <consortium name="Genoscope"/>
        </authorList>
    </citation>
    <scope>NUCLEOTIDE SEQUENCE [LARGE SCALE GENOMIC DNA]</scope>
    <source>
        <strain evidence="3">M8</strain>
    </source>
</reference>
<dbReference type="EMBL" id="FP565814">
    <property type="protein sequence ID" value="CBH24006.1"/>
    <property type="molecule type" value="Genomic_DNA"/>
</dbReference>
<feature type="compositionally biased region" description="Basic and acidic residues" evidence="1">
    <location>
        <begin position="59"/>
        <end position="69"/>
    </location>
</feature>
<evidence type="ECO:0000256" key="1">
    <source>
        <dbReference type="SAM" id="MobiDB-lite"/>
    </source>
</evidence>
<organism evidence="2 3">
    <name type="scientific">Salinibacter ruber (strain M8)</name>
    <dbReference type="NCBI Taxonomy" id="761659"/>
    <lineage>
        <taxon>Bacteria</taxon>
        <taxon>Pseudomonadati</taxon>
        <taxon>Rhodothermota</taxon>
        <taxon>Rhodothermia</taxon>
        <taxon>Rhodothermales</taxon>
        <taxon>Salinibacteraceae</taxon>
        <taxon>Salinibacter</taxon>
    </lineage>
</organism>
<dbReference type="AlphaFoldDB" id="D5H7K1"/>
<dbReference type="HOGENOM" id="CLU_2221370_0_0_10"/>
<feature type="compositionally biased region" description="Basic and acidic residues" evidence="1">
    <location>
        <begin position="80"/>
        <end position="93"/>
    </location>
</feature>
<feature type="region of interest" description="Disordered" evidence="1">
    <location>
        <begin position="39"/>
        <end position="106"/>
    </location>
</feature>
<proteinExistence type="predicted"/>
<evidence type="ECO:0000313" key="2">
    <source>
        <dbReference type="EMBL" id="CBH24006.1"/>
    </source>
</evidence>
<dbReference type="Proteomes" id="UP000000933">
    <property type="component" value="Chromosome"/>
</dbReference>
<protein>
    <submittedName>
        <fullName evidence="2">Uncharacterized protein</fullName>
    </submittedName>
</protein>